<dbReference type="EMBL" id="CP029346">
    <property type="protein sequence ID" value="AWL09101.1"/>
    <property type="molecule type" value="Genomic_DNA"/>
</dbReference>
<evidence type="ECO:0008006" key="3">
    <source>
        <dbReference type="Google" id="ProtNLM"/>
    </source>
</evidence>
<organism evidence="1 2">
    <name type="scientific">Aquirufa nivalisilvae</name>
    <dbReference type="NCBI Taxonomy" id="2516557"/>
    <lineage>
        <taxon>Bacteria</taxon>
        <taxon>Pseudomonadati</taxon>
        <taxon>Bacteroidota</taxon>
        <taxon>Cytophagia</taxon>
        <taxon>Cytophagales</taxon>
        <taxon>Flectobacillaceae</taxon>
        <taxon>Aquirufa</taxon>
    </lineage>
</organism>
<dbReference type="InterPro" id="IPR024213">
    <property type="entry name" value="DUF3822"/>
</dbReference>
<dbReference type="OrthoDB" id="658622at2"/>
<dbReference type="KEGG" id="psez:HME7025_01239"/>
<dbReference type="AlphaFoldDB" id="A0A2S2DUL1"/>
<dbReference type="Gene3D" id="3.30.420.250">
    <property type="match status" value="1"/>
</dbReference>
<protein>
    <recommendedName>
        <fullName evidence="3">DUF3822 family protein</fullName>
    </recommendedName>
</protein>
<reference evidence="2" key="1">
    <citation type="submission" date="2018-05" db="EMBL/GenBank/DDBJ databases">
        <title>Pseudarcicella sp. HME7025 Genome sequencing and assembly.</title>
        <authorList>
            <person name="Kim H."/>
            <person name="Kang H."/>
            <person name="Joh K."/>
        </authorList>
    </citation>
    <scope>NUCLEOTIDE SEQUENCE [LARGE SCALE GENOMIC DNA]</scope>
    <source>
        <strain evidence="2">HME7025</strain>
    </source>
</reference>
<name>A0A2S2DUL1_9BACT</name>
<accession>A0A2S2DUL1</accession>
<evidence type="ECO:0000313" key="2">
    <source>
        <dbReference type="Proteomes" id="UP000245468"/>
    </source>
</evidence>
<sequence length="263" mass="30492">MSLEKNEYFYSYPIFFLQFQPLYLAIALEKLNSSSDVDSLNTLVLHLHEDGLEFQYGQELSSGHIEWNKSSKIQKDFWEKKGILPSTLTHVEVFLCHQHFLLIPHKYDSPIYRIGFLEKALGEETLVGQEIHGQSIPSEAANLLFLIPSEWKDLISYWFPLAQISYHHELEHLLLHSQDNGLSISIYRHQANIVLRKSGKLVLANIFPFSKATELAFYIHSIRDSYFLKWNPASIHWFGELDSILAEELAQFKIFTPSISHEA</sequence>
<proteinExistence type="predicted"/>
<dbReference type="Proteomes" id="UP000245468">
    <property type="component" value="Chromosome"/>
</dbReference>
<gene>
    <name evidence="1" type="ORF">HME7025_01239</name>
</gene>
<dbReference type="Gene3D" id="3.30.420.260">
    <property type="match status" value="1"/>
</dbReference>
<evidence type="ECO:0000313" key="1">
    <source>
        <dbReference type="EMBL" id="AWL09101.1"/>
    </source>
</evidence>
<keyword evidence="2" id="KW-1185">Reference proteome</keyword>
<dbReference type="Pfam" id="PF12864">
    <property type="entry name" value="DUF3822"/>
    <property type="match status" value="1"/>
</dbReference>